<feature type="transmembrane region" description="Helical" evidence="1">
    <location>
        <begin position="35"/>
        <end position="53"/>
    </location>
</feature>
<feature type="transmembrane region" description="Helical" evidence="1">
    <location>
        <begin position="122"/>
        <end position="153"/>
    </location>
</feature>
<keyword evidence="4" id="KW-1185">Reference proteome</keyword>
<keyword evidence="1" id="KW-0812">Transmembrane</keyword>
<name>A0A1I6AI92_HYMAR</name>
<feature type="transmembrane region" description="Helical" evidence="1">
    <location>
        <begin position="202"/>
        <end position="219"/>
    </location>
</feature>
<accession>A0A1I6AI92</accession>
<dbReference type="InterPro" id="IPR036938">
    <property type="entry name" value="PAP2/HPO_sf"/>
</dbReference>
<dbReference type="Pfam" id="PF01569">
    <property type="entry name" value="PAP2"/>
    <property type="match status" value="1"/>
</dbReference>
<organism evidence="3 4">
    <name type="scientific">Hymenobacter arizonensis</name>
    <name type="common">Siccationidurans arizonensis</name>
    <dbReference type="NCBI Taxonomy" id="1227077"/>
    <lineage>
        <taxon>Bacteria</taxon>
        <taxon>Pseudomonadati</taxon>
        <taxon>Bacteroidota</taxon>
        <taxon>Cytophagia</taxon>
        <taxon>Cytophagales</taxon>
        <taxon>Hymenobacteraceae</taxon>
        <taxon>Hymenobacter</taxon>
    </lineage>
</organism>
<gene>
    <name evidence="3" type="ORF">SAMN04515668_3710</name>
</gene>
<dbReference type="PANTHER" id="PTHR14969">
    <property type="entry name" value="SPHINGOSINE-1-PHOSPHATE PHOSPHOHYDROLASE"/>
    <property type="match status" value="1"/>
</dbReference>
<dbReference type="STRING" id="1227077.SAMN04515668_3710"/>
<proteinExistence type="predicted"/>
<feature type="transmembrane region" description="Helical" evidence="1">
    <location>
        <begin position="165"/>
        <end position="182"/>
    </location>
</feature>
<dbReference type="GO" id="GO:0042392">
    <property type="term" value="F:sphingosine-1-phosphate phosphatase activity"/>
    <property type="evidence" value="ECO:0007669"/>
    <property type="project" value="TreeGrafter"/>
</dbReference>
<reference evidence="4" key="1">
    <citation type="submission" date="2016-10" db="EMBL/GenBank/DDBJ databases">
        <authorList>
            <person name="Varghese N."/>
            <person name="Submissions S."/>
        </authorList>
    </citation>
    <scope>NUCLEOTIDE SEQUENCE [LARGE SCALE GENOMIC DNA]</scope>
    <source>
        <strain evidence="4">OR362-8,ATCC BAA-1266,JCM 13504</strain>
    </source>
</reference>
<dbReference type="RefSeq" id="WP_177204795.1">
    <property type="nucleotide sequence ID" value="NZ_FOXS01000005.1"/>
</dbReference>
<dbReference type="PANTHER" id="PTHR14969:SF13">
    <property type="entry name" value="AT30094P"/>
    <property type="match status" value="1"/>
</dbReference>
<evidence type="ECO:0000256" key="1">
    <source>
        <dbReference type="SAM" id="Phobius"/>
    </source>
</evidence>
<dbReference type="Gene3D" id="1.20.144.10">
    <property type="entry name" value="Phosphatidic acid phosphatase type 2/haloperoxidase"/>
    <property type="match status" value="1"/>
</dbReference>
<evidence type="ECO:0000313" key="3">
    <source>
        <dbReference type="EMBL" id="SFQ68409.1"/>
    </source>
</evidence>
<dbReference type="InterPro" id="IPR000326">
    <property type="entry name" value="PAP2/HPO"/>
</dbReference>
<dbReference type="SUPFAM" id="SSF48317">
    <property type="entry name" value="Acid phosphatase/Vanadium-dependent haloperoxidase"/>
    <property type="match status" value="1"/>
</dbReference>
<keyword evidence="1" id="KW-1133">Transmembrane helix</keyword>
<evidence type="ECO:0000259" key="2">
    <source>
        <dbReference type="SMART" id="SM00014"/>
    </source>
</evidence>
<dbReference type="AlphaFoldDB" id="A0A1I6AI92"/>
<dbReference type="Proteomes" id="UP000199029">
    <property type="component" value="Unassembled WGS sequence"/>
</dbReference>
<feature type="transmembrane region" description="Helical" evidence="1">
    <location>
        <begin position="65"/>
        <end position="84"/>
    </location>
</feature>
<sequence length="234" mass="26418">MMPELDRDILTGLNDIAIQSTAISEFYRFVADNNLLKAGLFMGGIWWLWFQRYPTQEIVIRNRQIIIGILVGCLVGMCIARSLTHLLPHRVRPLHNTELALKPPLETPPIIDDSTSFPSDHATLFCALAAGFFFISRGLGLMAMLYAIFFICFPRAFLGYHHASDLLAGALIGIATAVLANLPALRERLYRPVLAWQRRYPGVFYVGLFLMTYQINDLFNSTRSIMGYMSSLVK</sequence>
<feature type="domain" description="Phosphatidic acid phosphatase type 2/haloperoxidase" evidence="2">
    <location>
        <begin position="66"/>
        <end position="181"/>
    </location>
</feature>
<dbReference type="EMBL" id="FOXS01000005">
    <property type="protein sequence ID" value="SFQ68409.1"/>
    <property type="molecule type" value="Genomic_DNA"/>
</dbReference>
<keyword evidence="1" id="KW-0472">Membrane</keyword>
<dbReference type="SMART" id="SM00014">
    <property type="entry name" value="acidPPc"/>
    <property type="match status" value="1"/>
</dbReference>
<evidence type="ECO:0000313" key="4">
    <source>
        <dbReference type="Proteomes" id="UP000199029"/>
    </source>
</evidence>
<protein>
    <submittedName>
        <fullName evidence="3">Undecaprenyl-diphosphatase</fullName>
    </submittedName>
</protein>